<organism evidence="2 3">
    <name type="scientific">Polyplax serrata</name>
    <name type="common">Common mouse louse</name>
    <dbReference type="NCBI Taxonomy" id="468196"/>
    <lineage>
        <taxon>Eukaryota</taxon>
        <taxon>Metazoa</taxon>
        <taxon>Ecdysozoa</taxon>
        <taxon>Arthropoda</taxon>
        <taxon>Hexapoda</taxon>
        <taxon>Insecta</taxon>
        <taxon>Pterygota</taxon>
        <taxon>Neoptera</taxon>
        <taxon>Paraneoptera</taxon>
        <taxon>Psocodea</taxon>
        <taxon>Troctomorpha</taxon>
        <taxon>Phthiraptera</taxon>
        <taxon>Anoplura</taxon>
        <taxon>Polyplacidae</taxon>
        <taxon>Polyplax</taxon>
    </lineage>
</organism>
<dbReference type="EMBL" id="JAWJWF010000046">
    <property type="protein sequence ID" value="KAK6623839.1"/>
    <property type="molecule type" value="Genomic_DNA"/>
</dbReference>
<keyword evidence="1" id="KW-0472">Membrane</keyword>
<keyword evidence="3" id="KW-1185">Reference proteome</keyword>
<sequence>MERSEKLKVIDEELLSFYQYCQNAGFSQSEMEVICAPLTTALRQNNMRRHLKLFALVGIFLVCVYTASEVHSVNTHFTALGRLLMIKMLPIWDWTTMFYETCLISNPMYKGYSLQKEDCLTCETLDRVERISEVSFNRLLDDYLVRDRPVIVVDAMTYWPVMNTHHFYFENITQTYLKNEKLMDTVPCVLISNIRPGSNDLLAFLKRLQSPTLDKWFVHWQNCDINAVKALRKFYQRPYFLSTSVAPAHFNWVLMSSDYNTKVYKQVELDSGLIILAQLRGSTDFKLTPNSPCNGTCPELSGSLHEGEMLVFTNFMWSFEYRPENQTDNVAILTETIWEDNAI</sequence>
<feature type="transmembrane region" description="Helical" evidence="1">
    <location>
        <begin position="51"/>
        <end position="68"/>
    </location>
</feature>
<name>A0ABR1APG6_POLSC</name>
<dbReference type="Gene3D" id="2.60.120.650">
    <property type="entry name" value="Cupin"/>
    <property type="match status" value="1"/>
</dbReference>
<evidence type="ECO:0000313" key="3">
    <source>
        <dbReference type="Proteomes" id="UP001359485"/>
    </source>
</evidence>
<accession>A0ABR1APG6</accession>
<keyword evidence="1" id="KW-1133">Transmembrane helix</keyword>
<reference evidence="2 3" key="1">
    <citation type="submission" date="2023-09" db="EMBL/GenBank/DDBJ databases">
        <title>Genomes of two closely related lineages of the louse Polyplax serrata with different host specificities.</title>
        <authorList>
            <person name="Martinu J."/>
            <person name="Tarabai H."/>
            <person name="Stefka J."/>
            <person name="Hypsa V."/>
        </authorList>
    </citation>
    <scope>NUCLEOTIDE SEQUENCE [LARGE SCALE GENOMIC DNA]</scope>
    <source>
        <strain evidence="2">98ZLc_SE</strain>
    </source>
</reference>
<keyword evidence="1" id="KW-0812">Transmembrane</keyword>
<dbReference type="InterPro" id="IPR038757">
    <property type="entry name" value="BRAP"/>
</dbReference>
<dbReference type="PANTHER" id="PTHR35259">
    <property type="entry name" value="BOMBESIN RECEPTOR-ACTIVATED PROTEIN C6ORF89"/>
    <property type="match status" value="1"/>
</dbReference>
<proteinExistence type="predicted"/>
<dbReference type="Proteomes" id="UP001359485">
    <property type="component" value="Unassembled WGS sequence"/>
</dbReference>
<gene>
    <name evidence="2" type="ORF">RUM44_010695</name>
</gene>
<dbReference type="PANTHER" id="PTHR35259:SF2">
    <property type="match status" value="1"/>
</dbReference>
<protein>
    <submittedName>
        <fullName evidence="2">Uncharacterized protein</fullName>
    </submittedName>
</protein>
<evidence type="ECO:0000313" key="2">
    <source>
        <dbReference type="EMBL" id="KAK6623839.1"/>
    </source>
</evidence>
<comment type="caution">
    <text evidence="2">The sequence shown here is derived from an EMBL/GenBank/DDBJ whole genome shotgun (WGS) entry which is preliminary data.</text>
</comment>
<evidence type="ECO:0000256" key="1">
    <source>
        <dbReference type="SAM" id="Phobius"/>
    </source>
</evidence>